<feature type="domain" description="Polymerase beta nucleotidyltransferase" evidence="1">
    <location>
        <begin position="71"/>
        <end position="123"/>
    </location>
</feature>
<comment type="caution">
    <text evidence="2">The sequence shown here is derived from an EMBL/GenBank/DDBJ whole genome shotgun (WGS) entry which is preliminary data.</text>
</comment>
<dbReference type="AlphaFoldDB" id="A0A0G0LT61"/>
<dbReference type="SUPFAM" id="SSF81301">
    <property type="entry name" value="Nucleotidyltransferase"/>
    <property type="match status" value="1"/>
</dbReference>
<reference evidence="2 3" key="1">
    <citation type="journal article" date="2015" name="Nature">
        <title>rRNA introns, odd ribosomes, and small enigmatic genomes across a large radiation of phyla.</title>
        <authorList>
            <person name="Brown C.T."/>
            <person name="Hug L.A."/>
            <person name="Thomas B.C."/>
            <person name="Sharon I."/>
            <person name="Castelle C.J."/>
            <person name="Singh A."/>
            <person name="Wilkins M.J."/>
            <person name="Williams K.H."/>
            <person name="Banfield J.F."/>
        </authorList>
    </citation>
    <scope>NUCLEOTIDE SEQUENCE [LARGE SCALE GENOMIC DNA]</scope>
</reference>
<dbReference type="InterPro" id="IPR041633">
    <property type="entry name" value="Polbeta"/>
</dbReference>
<dbReference type="Gene3D" id="3.30.460.10">
    <property type="entry name" value="Beta Polymerase, domain 2"/>
    <property type="match status" value="1"/>
</dbReference>
<sequence>MSLKISVKKSLEYAQKYGSVLTLSQLEERLIGSKRRSHAEIMKVASTFGIKSGKGINKISKKKIRKARQFVKKILDNYEDVLMVGITGSVAAGSAKENDDIDLLIITKKQRLWVVRLMLKIELIRRRIPHRRWNGKEVGDEYCLNLWLDEANLKIPKDKRNIRNAMDLVMMRPILNKNDLYEKFMKKNIWVGKYVNTGYSNKMKRLIKTKYIDSKTEARKPDWLNFFCYMGQRMFMLPKIKKERVSLGSAFFHPDG</sequence>
<protein>
    <recommendedName>
        <fullName evidence="1">Polymerase beta nucleotidyltransferase domain-containing protein</fullName>
    </recommendedName>
</protein>
<evidence type="ECO:0000259" key="1">
    <source>
        <dbReference type="Pfam" id="PF18765"/>
    </source>
</evidence>
<evidence type="ECO:0000313" key="2">
    <source>
        <dbReference type="EMBL" id="KKQ91165.1"/>
    </source>
</evidence>
<accession>A0A0G0LT61</accession>
<dbReference type="CDD" id="cd05403">
    <property type="entry name" value="NT_KNTase_like"/>
    <property type="match status" value="1"/>
</dbReference>
<proteinExistence type="predicted"/>
<dbReference type="Proteomes" id="UP000033841">
    <property type="component" value="Unassembled WGS sequence"/>
</dbReference>
<gene>
    <name evidence="2" type="ORF">UT14_C0021G0005</name>
</gene>
<dbReference type="InterPro" id="IPR043519">
    <property type="entry name" value="NT_sf"/>
</dbReference>
<evidence type="ECO:0000313" key="3">
    <source>
        <dbReference type="Proteomes" id="UP000033841"/>
    </source>
</evidence>
<dbReference type="EMBL" id="LBVR01000021">
    <property type="protein sequence ID" value="KKQ91165.1"/>
    <property type="molecule type" value="Genomic_DNA"/>
</dbReference>
<dbReference type="Pfam" id="PF18765">
    <property type="entry name" value="Polbeta"/>
    <property type="match status" value="1"/>
</dbReference>
<organism evidence="2 3">
    <name type="scientific">Candidatus Shapirobacteria bacterium GW2011_GWE1_38_92</name>
    <dbReference type="NCBI Taxonomy" id="1618489"/>
    <lineage>
        <taxon>Bacteria</taxon>
        <taxon>Candidatus Shapironibacteriota</taxon>
    </lineage>
</organism>
<name>A0A0G0LT61_9BACT</name>